<dbReference type="EMBL" id="SNRW01043768">
    <property type="protein sequence ID" value="KAA6326752.1"/>
    <property type="molecule type" value="Genomic_DNA"/>
</dbReference>
<evidence type="ECO:0000313" key="1">
    <source>
        <dbReference type="EMBL" id="KAA6326752.1"/>
    </source>
</evidence>
<dbReference type="AlphaFoldDB" id="A0A5J4QYV2"/>
<gene>
    <name evidence="1" type="ORF">EZS28_053907</name>
</gene>
<organism evidence="1 2">
    <name type="scientific">Streblomastix strix</name>
    <dbReference type="NCBI Taxonomy" id="222440"/>
    <lineage>
        <taxon>Eukaryota</taxon>
        <taxon>Metamonada</taxon>
        <taxon>Preaxostyla</taxon>
        <taxon>Oxymonadida</taxon>
        <taxon>Streblomastigidae</taxon>
        <taxon>Streblomastix</taxon>
    </lineage>
</organism>
<dbReference type="Proteomes" id="UP000324800">
    <property type="component" value="Unassembled WGS sequence"/>
</dbReference>
<name>A0A5J4QYV2_9EUKA</name>
<proteinExistence type="predicted"/>
<comment type="caution">
    <text evidence="1">The sequence shown here is derived from an EMBL/GenBank/DDBJ whole genome shotgun (WGS) entry which is preliminary data.</text>
</comment>
<reference evidence="1 2" key="1">
    <citation type="submission" date="2019-03" db="EMBL/GenBank/DDBJ databases">
        <title>Single cell metagenomics reveals metabolic interactions within the superorganism composed of flagellate Streblomastix strix and complex community of Bacteroidetes bacteria on its surface.</title>
        <authorList>
            <person name="Treitli S.C."/>
            <person name="Kolisko M."/>
            <person name="Husnik F."/>
            <person name="Keeling P."/>
            <person name="Hampl V."/>
        </authorList>
    </citation>
    <scope>NUCLEOTIDE SEQUENCE [LARGE SCALE GENOMIC DNA]</scope>
    <source>
        <strain evidence="1">ST1C</strain>
    </source>
</reference>
<accession>A0A5J4QYV2</accession>
<evidence type="ECO:0000313" key="2">
    <source>
        <dbReference type="Proteomes" id="UP000324800"/>
    </source>
</evidence>
<feature type="non-terminal residue" evidence="1">
    <location>
        <position position="108"/>
    </location>
</feature>
<sequence>MEKEDQQAKHRNFIEELHNVPDMDIDILFETNQYEISDYIRVHEKYKYHQVDAENDVIMLCDAQNEEQFNTIKNQALSRFDKETATLKQRGQVFKLAVDFGVIIERVD</sequence>
<protein>
    <submittedName>
        <fullName evidence="1">Uncharacterized protein</fullName>
    </submittedName>
</protein>